<evidence type="ECO:0000313" key="2">
    <source>
        <dbReference type="Proteomes" id="UP000244893"/>
    </source>
</evidence>
<dbReference type="EMBL" id="QEOP01000005">
    <property type="protein sequence ID" value="PVZ93268.1"/>
    <property type="molecule type" value="Genomic_DNA"/>
</dbReference>
<accession>A0A2V1HL13</accession>
<organism evidence="1 2">
    <name type="scientific">Amnibacterium flavum</name>
    <dbReference type="NCBI Taxonomy" id="2173173"/>
    <lineage>
        <taxon>Bacteria</taxon>
        <taxon>Bacillati</taxon>
        <taxon>Actinomycetota</taxon>
        <taxon>Actinomycetes</taxon>
        <taxon>Micrococcales</taxon>
        <taxon>Microbacteriaceae</taxon>
        <taxon>Amnibacterium</taxon>
    </lineage>
</organism>
<sequence>MADLIDGPAMGISRRDLLMTAVIVALRARFFSPEPVGVEASFSERYRWNAATMVAVLVVTIAGVTPPPQPNAALEQQALPSSIYTQQAQRFLAENPEPNLRSRVDPADIDSFRDYGAAVPWASVWSQWGIKVKTVELLPMQDNRAMWHARLYTGTGPVSDVYFDAIPAPASR</sequence>
<keyword evidence="2" id="KW-1185">Reference proteome</keyword>
<evidence type="ECO:0000313" key="1">
    <source>
        <dbReference type="EMBL" id="PVZ93268.1"/>
    </source>
</evidence>
<dbReference type="AlphaFoldDB" id="A0A2V1HL13"/>
<protein>
    <submittedName>
        <fullName evidence="1">Uncharacterized protein</fullName>
    </submittedName>
</protein>
<reference evidence="1 2" key="1">
    <citation type="submission" date="2018-05" db="EMBL/GenBank/DDBJ databases">
        <title>Amnibacterium sp. M8JJ-5, whole genome shotgun sequence.</title>
        <authorList>
            <person name="Tuo L."/>
        </authorList>
    </citation>
    <scope>NUCLEOTIDE SEQUENCE [LARGE SCALE GENOMIC DNA]</scope>
    <source>
        <strain evidence="1 2">M8JJ-5</strain>
    </source>
</reference>
<dbReference type="Proteomes" id="UP000244893">
    <property type="component" value="Unassembled WGS sequence"/>
</dbReference>
<comment type="caution">
    <text evidence="1">The sequence shown here is derived from an EMBL/GenBank/DDBJ whole genome shotgun (WGS) entry which is preliminary data.</text>
</comment>
<gene>
    <name evidence="1" type="ORF">DDQ50_16345</name>
</gene>
<name>A0A2V1HL13_9MICO</name>
<proteinExistence type="predicted"/>